<feature type="compositionally biased region" description="Polar residues" evidence="2">
    <location>
        <begin position="1"/>
        <end position="10"/>
    </location>
</feature>
<feature type="coiled-coil region" evidence="1">
    <location>
        <begin position="155"/>
        <end position="192"/>
    </location>
</feature>
<feature type="coiled-coil region" evidence="1">
    <location>
        <begin position="527"/>
        <end position="561"/>
    </location>
</feature>
<evidence type="ECO:0000256" key="2">
    <source>
        <dbReference type="SAM" id="MobiDB-lite"/>
    </source>
</evidence>
<feature type="non-terminal residue" evidence="3">
    <location>
        <position position="1"/>
    </location>
</feature>
<dbReference type="EMBL" id="GDJX01009546">
    <property type="protein sequence ID" value="JAT58390.1"/>
    <property type="molecule type" value="Transcribed_RNA"/>
</dbReference>
<reference evidence="3" key="1">
    <citation type="submission" date="2015-07" db="EMBL/GenBank/DDBJ databases">
        <title>Transcriptome Assembly of Anthurium amnicola.</title>
        <authorList>
            <person name="Suzuki J."/>
        </authorList>
    </citation>
    <scope>NUCLEOTIDE SEQUENCE</scope>
</reference>
<accession>A0A1D1YUW9</accession>
<proteinExistence type="predicted"/>
<evidence type="ECO:0000313" key="3">
    <source>
        <dbReference type="EMBL" id="JAT58390.1"/>
    </source>
</evidence>
<feature type="region of interest" description="Disordered" evidence="2">
    <location>
        <begin position="227"/>
        <end position="252"/>
    </location>
</feature>
<protein>
    <submittedName>
        <fullName evidence="3">Uncharacterized protein</fullName>
    </submittedName>
</protein>
<dbReference type="PANTHER" id="PTHR47747">
    <property type="entry name" value="RIBONUCLEASE P PROTEIN SUBUNIT P38-LIKE PROTEIN"/>
    <property type="match status" value="1"/>
</dbReference>
<evidence type="ECO:0000256" key="1">
    <source>
        <dbReference type="SAM" id="Coils"/>
    </source>
</evidence>
<feature type="compositionally biased region" description="Basic and acidic residues" evidence="2">
    <location>
        <begin position="241"/>
        <end position="252"/>
    </location>
</feature>
<keyword evidence="1" id="KW-0175">Coiled coil</keyword>
<feature type="region of interest" description="Disordered" evidence="2">
    <location>
        <begin position="1"/>
        <end position="30"/>
    </location>
</feature>
<feature type="compositionally biased region" description="Basic and acidic residues" evidence="2">
    <location>
        <begin position="399"/>
        <end position="412"/>
    </location>
</feature>
<sequence>SLSLSLSAGQKNPEAIPAPSGGNHSSHSTANDLFCEQQDDDIHRLPMMNPRGHCLGELTAPLDHSSPVFPSSSHPDPSLSACNPVMEGAACSTTAEEGSTAAAGTLCPMFFGSSCAFMALHLLSGSKGPRLDSPRRRHLGEVLLLGSAHLLGLLLWRSERGKEALEETLRAAESEVAELKRLRAEDAKANEKVAGIFASREQCWIAEKKQLKLKTQSVLSQVGALQTHSEEPISGSSNSGMEEKDSLVRSKDEAVEMEIRKREELEENLRAAEEVFGERARKAAQDHAAELRRHKTAFVELVSNHRQLEAEMGRALRQVGAAREELAVSIQQKEGAVAAAEKLSADVARLQGDAEEKAKVLSSLLRKSRLEAAERQALLREVKACKARETKAEFEVEKLRSTREARRPKEGSRTPQAIESDCSRLGRSGLIHGFHHHRTLLSDYPQQESTKNSECVTPEGEEDREEELVTVGIRQLQGWVHSETQKCASVLQQRHNAEVEAFTEQMRLKDERLEAHRWRALSMELESKRLRSHIDGLERNLSKYRDESIKLEALLQDREEELVSHKEQFSLHLRHCRQENPDCLATIQRDANEKRQELGAIQGEESLPVADNLVREGGDWKAMDGEEQTQLEWHDDQGEQGVMVVTSQAPLEETEEEKVVSVDPGHALSQTKNSSVCPEVVNKMQQVCVQSSIGRDTSWKVDLHALGISYKIKRVKQQLLVIEKLAAAHALKQLACGVVDHKPDGCEKTDADGHEQQPKGFLLTISFLNKQVKRYQSLEQKADDLCKRMGNGRGPCVGRKEEQTEGLEGFLGEAFELQRHVVATGQKWVEVQSRLACSVAGGGEGHPPELNTGQFADVVRTLFREIQRGFEVRVARVIGGLEGTLAREGILHI</sequence>
<feature type="compositionally biased region" description="Polar residues" evidence="2">
    <location>
        <begin position="444"/>
        <end position="455"/>
    </location>
</feature>
<name>A0A1D1YUW9_9ARAE</name>
<feature type="region of interest" description="Disordered" evidence="2">
    <location>
        <begin position="399"/>
        <end position="420"/>
    </location>
</feature>
<dbReference type="AlphaFoldDB" id="A0A1D1YUW9"/>
<gene>
    <name evidence="3" type="ORF">g.55223</name>
</gene>
<feature type="region of interest" description="Disordered" evidence="2">
    <location>
        <begin position="440"/>
        <end position="464"/>
    </location>
</feature>
<dbReference type="PANTHER" id="PTHR47747:SF2">
    <property type="entry name" value="RIBONUCLEASE P PROTEIN SUBUNIT P38-LIKE PROTEIN"/>
    <property type="match status" value="1"/>
</dbReference>
<organism evidence="3">
    <name type="scientific">Anthurium amnicola</name>
    <dbReference type="NCBI Taxonomy" id="1678845"/>
    <lineage>
        <taxon>Eukaryota</taxon>
        <taxon>Viridiplantae</taxon>
        <taxon>Streptophyta</taxon>
        <taxon>Embryophyta</taxon>
        <taxon>Tracheophyta</taxon>
        <taxon>Spermatophyta</taxon>
        <taxon>Magnoliopsida</taxon>
        <taxon>Liliopsida</taxon>
        <taxon>Araceae</taxon>
        <taxon>Pothoideae</taxon>
        <taxon>Potheae</taxon>
        <taxon>Anthurium</taxon>
    </lineage>
</organism>